<evidence type="ECO:0000313" key="4">
    <source>
        <dbReference type="EMBL" id="PIY59072.1"/>
    </source>
</evidence>
<dbReference type="Pfam" id="PF12072">
    <property type="entry name" value="RNase_Y_N"/>
    <property type="match status" value="1"/>
</dbReference>
<name>A0A2M7Q7H6_9BACT</name>
<feature type="coiled-coil region" evidence="1">
    <location>
        <begin position="29"/>
        <end position="172"/>
    </location>
</feature>
<accession>A0A2M7Q7H6</accession>
<organism evidence="4 5">
    <name type="scientific">Candidatus Wolfebacteria bacterium CG_4_10_14_0_8_um_filter_39_64</name>
    <dbReference type="NCBI Taxonomy" id="1975063"/>
    <lineage>
        <taxon>Bacteria</taxon>
        <taxon>Candidatus Wolfeibacteriota</taxon>
    </lineage>
</organism>
<proteinExistence type="predicted"/>
<evidence type="ECO:0000259" key="3">
    <source>
        <dbReference type="Pfam" id="PF12072"/>
    </source>
</evidence>
<evidence type="ECO:0000256" key="1">
    <source>
        <dbReference type="SAM" id="Coils"/>
    </source>
</evidence>
<protein>
    <recommendedName>
        <fullName evidence="3">Ribonuclease Y N-terminal domain-containing protein</fullName>
    </recommendedName>
</protein>
<keyword evidence="2" id="KW-0812">Transmembrane</keyword>
<dbReference type="InterPro" id="IPR022711">
    <property type="entry name" value="RNase_Y_N"/>
</dbReference>
<evidence type="ECO:0000313" key="5">
    <source>
        <dbReference type="Proteomes" id="UP000228730"/>
    </source>
</evidence>
<keyword evidence="2" id="KW-1133">Transmembrane helix</keyword>
<gene>
    <name evidence="4" type="ORF">COY97_00850</name>
</gene>
<keyword evidence="2" id="KW-0472">Membrane</keyword>
<feature type="transmembrane region" description="Helical" evidence="2">
    <location>
        <begin position="6"/>
        <end position="23"/>
    </location>
</feature>
<keyword evidence="1" id="KW-0175">Coiled coil</keyword>
<evidence type="ECO:0000256" key="2">
    <source>
        <dbReference type="SAM" id="Phobius"/>
    </source>
</evidence>
<feature type="non-terminal residue" evidence="4">
    <location>
        <position position="206"/>
    </location>
</feature>
<dbReference type="AlphaFoldDB" id="A0A2M7Q7H6"/>
<feature type="domain" description="Ribonuclease Y N-terminal" evidence="3">
    <location>
        <begin position="12"/>
        <end position="192"/>
    </location>
</feature>
<dbReference type="EMBL" id="PFKY01000032">
    <property type="protein sequence ID" value="PIY59072.1"/>
    <property type="molecule type" value="Genomic_DNA"/>
</dbReference>
<dbReference type="Proteomes" id="UP000228730">
    <property type="component" value="Unassembled WGS sequence"/>
</dbReference>
<sequence>MIYQSPFFWGALITLGLVIGYFIRQLIAVRQLNSIEQRIKRQIEEAKSKAKEIILEAQEKATTLLEEVKKEERESKIQLGRLEERLLKKEEQMEGQSLDLKRREDQIIQDVEKLKTAKLEIDELKQKAVSELERITGLSAAQAKNFLLKSLQEKYQQELASTVQKLDKERREEIERRSLEIMTTAIQRYARSHVGEITTTAFSLND</sequence>
<reference evidence="5" key="1">
    <citation type="submission" date="2017-09" db="EMBL/GenBank/DDBJ databases">
        <title>Depth-based differentiation of microbial function through sediment-hosted aquifers and enrichment of novel symbionts in the deep terrestrial subsurface.</title>
        <authorList>
            <person name="Probst A.J."/>
            <person name="Ladd B."/>
            <person name="Jarett J.K."/>
            <person name="Geller-Mcgrath D.E."/>
            <person name="Sieber C.M.K."/>
            <person name="Emerson J.B."/>
            <person name="Anantharaman K."/>
            <person name="Thomas B.C."/>
            <person name="Malmstrom R."/>
            <person name="Stieglmeier M."/>
            <person name="Klingl A."/>
            <person name="Woyke T."/>
            <person name="Ryan C.M."/>
            <person name="Banfield J.F."/>
        </authorList>
    </citation>
    <scope>NUCLEOTIDE SEQUENCE [LARGE SCALE GENOMIC DNA]</scope>
</reference>
<comment type="caution">
    <text evidence="4">The sequence shown here is derived from an EMBL/GenBank/DDBJ whole genome shotgun (WGS) entry which is preliminary data.</text>
</comment>